<dbReference type="OrthoDB" id="507476at2"/>
<dbReference type="NCBIfam" id="NF008757">
    <property type="entry name" value="PRK11788.1-5"/>
    <property type="match status" value="1"/>
</dbReference>
<accession>A0A087MM41</accession>
<feature type="binding site" evidence="2">
    <location>
        <position position="361"/>
    </location>
    <ligand>
        <name>Fe cation</name>
        <dbReference type="ChEBI" id="CHEBI:24875"/>
    </ligand>
</feature>
<dbReference type="Pfam" id="PF18073">
    <property type="entry name" value="Zn_ribbon_LapB"/>
    <property type="match status" value="1"/>
</dbReference>
<dbReference type="AlphaFoldDB" id="A0A087MM41"/>
<evidence type="ECO:0000313" key="4">
    <source>
        <dbReference type="EMBL" id="KFL37944.1"/>
    </source>
</evidence>
<evidence type="ECO:0000256" key="2">
    <source>
        <dbReference type="HAMAP-Rule" id="MF_00994"/>
    </source>
</evidence>
<keyword evidence="2" id="KW-0802">TPR repeat</keyword>
<feature type="binding site" evidence="2">
    <location>
        <position position="358"/>
    </location>
    <ligand>
        <name>Fe cation</name>
        <dbReference type="ChEBI" id="CHEBI:24875"/>
    </ligand>
</feature>
<dbReference type="InterPro" id="IPR011990">
    <property type="entry name" value="TPR-like_helical_dom_sf"/>
</dbReference>
<keyword evidence="2" id="KW-1003">Cell membrane</keyword>
<sequence>MSELAWFLLLLPVAAGGGWLAGRRGGERRGGARVSRLSNTYFRGLNYLLNEQQDKAIEVFLQIAAVDKDTVETQFALGHLFRRRGEVDRAIRLHQSLVARPGLSDEQKTRAVLALGEDYMRAGLLDRAETLFTDLVRMGVLAPQALRHLISVYQAERDWAKAIEHARQLENAGGEPMGKLVAQFHCELAEMARLDGKLDEARKHVAEAYAADSHSVRAGLVEARLELAEGNDAAAIRAFERVARHDIEFLPEILQPLLACYERRGESARARGFLLEMTEHYPGVSPVLALARMIEREEGKGAALEFLSRQLRQRPSVRGEAAYIELSLRDADSDPAVALKTLKQITEQLVVRTPGYRCQRCGFSARAHHWQCPGCKSWGSIKPVHGAVSE</sequence>
<feature type="binding site" evidence="2">
    <location>
        <position position="372"/>
    </location>
    <ligand>
        <name>Fe cation</name>
        <dbReference type="ChEBI" id="CHEBI:24875"/>
    </ligand>
</feature>
<comment type="function">
    <text evidence="2">Modulates cellular lipopolysaccharide (LPS) levels by regulating LpxC, which is involved in lipid A biosynthesis. May act by modulating the proteolytic activity of FtsH towards LpxC. May also coordinate assembly of proteins involved in LPS synthesis at the plasma membrane.</text>
</comment>
<dbReference type="Pfam" id="PF13432">
    <property type="entry name" value="TPR_16"/>
    <property type="match status" value="1"/>
</dbReference>
<dbReference type="Gene3D" id="1.25.40.10">
    <property type="entry name" value="Tetratricopeptide repeat domain"/>
    <property type="match status" value="2"/>
</dbReference>
<feature type="topological domain" description="Cytoplasmic" evidence="2">
    <location>
        <begin position="23"/>
        <end position="390"/>
    </location>
</feature>
<dbReference type="InterPro" id="IPR030865">
    <property type="entry name" value="LapB"/>
</dbReference>
<comment type="similarity">
    <text evidence="2">Belongs to the LapB family.</text>
</comment>
<dbReference type="GO" id="GO:0009898">
    <property type="term" value="C:cytoplasmic side of plasma membrane"/>
    <property type="evidence" value="ECO:0007669"/>
    <property type="project" value="UniProtKB-UniRule"/>
</dbReference>
<dbReference type="RefSeq" id="WP_034220344.1">
    <property type="nucleotide sequence ID" value="NZ_AVCJ01000001.1"/>
</dbReference>
<reference evidence="5" key="1">
    <citation type="submission" date="2013-08" db="EMBL/GenBank/DDBJ databases">
        <title>Genome sequencing of Arenimonas donghaensis.</title>
        <authorList>
            <person name="Chen F."/>
            <person name="Wang G."/>
        </authorList>
    </citation>
    <scope>NUCLEOTIDE SEQUENCE [LARGE SCALE GENOMIC DNA]</scope>
    <source>
        <strain evidence="5">HO3-R19</strain>
    </source>
</reference>
<dbReference type="STRING" id="1121014.N788_01870"/>
<comment type="caution">
    <text evidence="4">The sequence shown here is derived from an EMBL/GenBank/DDBJ whole genome shotgun (WGS) entry which is preliminary data.</text>
</comment>
<keyword evidence="2" id="KW-0677">Repeat</keyword>
<keyword evidence="2" id="KW-0997">Cell inner membrane</keyword>
<evidence type="ECO:0000313" key="5">
    <source>
        <dbReference type="Proteomes" id="UP000029085"/>
    </source>
</evidence>
<dbReference type="Proteomes" id="UP000029085">
    <property type="component" value="Unassembled WGS sequence"/>
</dbReference>
<keyword evidence="1 2" id="KW-0479">Metal-binding</keyword>
<dbReference type="PATRIC" id="fig|1121014.3.peg.351"/>
<dbReference type="EMBL" id="AVCJ01000001">
    <property type="protein sequence ID" value="KFL37944.1"/>
    <property type="molecule type" value="Genomic_DNA"/>
</dbReference>
<feature type="domain" description="LapB rubredoxin metal binding" evidence="3">
    <location>
        <begin position="356"/>
        <end position="383"/>
    </location>
</feature>
<evidence type="ECO:0000259" key="3">
    <source>
        <dbReference type="Pfam" id="PF18073"/>
    </source>
</evidence>
<reference evidence="4 5" key="2">
    <citation type="journal article" date="2015" name="Stand. Genomic Sci.">
        <title>High quality draft genomic sequence of Arenimonas donghaensis DSM 18148(T).</title>
        <authorList>
            <person name="Chen F."/>
            <person name="Wang H."/>
            <person name="Cao Y."/>
            <person name="Li X."/>
            <person name="Wang G."/>
        </authorList>
    </citation>
    <scope>NUCLEOTIDE SEQUENCE [LARGE SCALE GENOMIC DNA]</scope>
    <source>
        <strain evidence="4 5">HO3-R19</strain>
    </source>
</reference>
<gene>
    <name evidence="2" type="primary">lapB</name>
    <name evidence="4" type="ORF">N788_01870</name>
</gene>
<organism evidence="4 5">
    <name type="scientific">Arenimonas donghaensis DSM 18148 = HO3-R19</name>
    <dbReference type="NCBI Taxonomy" id="1121014"/>
    <lineage>
        <taxon>Bacteria</taxon>
        <taxon>Pseudomonadati</taxon>
        <taxon>Pseudomonadota</taxon>
        <taxon>Gammaproteobacteria</taxon>
        <taxon>Lysobacterales</taxon>
        <taxon>Lysobacteraceae</taxon>
        <taxon>Arenimonas</taxon>
    </lineage>
</organism>
<dbReference type="GO" id="GO:0008653">
    <property type="term" value="P:lipopolysaccharide metabolic process"/>
    <property type="evidence" value="ECO:0007669"/>
    <property type="project" value="InterPro"/>
</dbReference>
<name>A0A087MM41_9GAMM</name>
<feature type="binding site" evidence="2">
    <location>
        <position position="375"/>
    </location>
    <ligand>
        <name>Fe cation</name>
        <dbReference type="ChEBI" id="CHEBI:24875"/>
    </ligand>
</feature>
<proteinExistence type="inferred from homology"/>
<protein>
    <recommendedName>
        <fullName evidence="2">Lipopolysaccharide assembly protein B</fullName>
    </recommendedName>
</protein>
<keyword evidence="2" id="KW-0408">Iron</keyword>
<comment type="subcellular location">
    <subcellularLocation>
        <location evidence="2">Cell inner membrane</location>
        <topology evidence="2">Single-pass membrane protein</topology>
        <orientation evidence="2">Cytoplasmic side</orientation>
    </subcellularLocation>
</comment>
<keyword evidence="5" id="KW-1185">Reference proteome</keyword>
<dbReference type="GO" id="GO:0046890">
    <property type="term" value="P:regulation of lipid biosynthetic process"/>
    <property type="evidence" value="ECO:0007669"/>
    <property type="project" value="UniProtKB-UniRule"/>
</dbReference>
<keyword evidence="2" id="KW-0472">Membrane</keyword>
<keyword evidence="2" id="KW-0812">Transmembrane</keyword>
<dbReference type="SUPFAM" id="SSF81901">
    <property type="entry name" value="HCP-like"/>
    <property type="match status" value="1"/>
</dbReference>
<evidence type="ECO:0000256" key="1">
    <source>
        <dbReference type="ARBA" id="ARBA00022723"/>
    </source>
</evidence>
<dbReference type="HAMAP" id="MF_00994">
    <property type="entry name" value="LPS_assembly_LapB"/>
    <property type="match status" value="1"/>
</dbReference>
<keyword evidence="2" id="KW-1133">Transmembrane helix</keyword>
<dbReference type="GO" id="GO:0005506">
    <property type="term" value="F:iron ion binding"/>
    <property type="evidence" value="ECO:0007669"/>
    <property type="project" value="UniProtKB-UniRule"/>
</dbReference>
<dbReference type="InterPro" id="IPR041166">
    <property type="entry name" value="Rubredoxin_2"/>
</dbReference>